<sequence>MQIVIAPDKFKGSLSASGVAAALRRGVLAAHPDWTVRCAPVADGGDGTVAAAIAAGYDAVHVDTVGPTGVASTATYAMRADRAVVELANAVGLVLLPDGRLDPLGASTFGLGVVIRHALDRGAAEVVIGLGGSASTDGGAGMLTALGAKVLDESDSVVGRGGAALLDAVRLDLGALHPAVAHTQFVLACDVDSPLVGPNGATAVFGRQKGATDEDLRILEAAMTRWAEIATAATGLDPRDEAGAGAAGGTGFGAMAVLGAKQRSGIDIVLELIDFDAQLAGADLVVTGEGSLDEQSLQGKAPVGVASRAKATGVRVVAVAGRSVLTPEQLHAAGIEAVHTLAELEPDLQRSMANAEALLEQLGRNLVL</sequence>
<evidence type="ECO:0000313" key="6">
    <source>
        <dbReference type="Proteomes" id="UP000535543"/>
    </source>
</evidence>
<dbReference type="Pfam" id="PF02595">
    <property type="entry name" value="Gly_kinase"/>
    <property type="match status" value="1"/>
</dbReference>
<dbReference type="SUPFAM" id="SSF110738">
    <property type="entry name" value="Glycerate kinase I"/>
    <property type="match status" value="1"/>
</dbReference>
<accession>A0A848KAK7</accession>
<keyword evidence="6" id="KW-1185">Reference proteome</keyword>
<dbReference type="InterPro" id="IPR018193">
    <property type="entry name" value="Glyc_kinase_flavodox-like_fold"/>
</dbReference>
<dbReference type="GO" id="GO:0008887">
    <property type="term" value="F:glycerate kinase activity"/>
    <property type="evidence" value="ECO:0007669"/>
    <property type="project" value="UniProtKB-UniRule"/>
</dbReference>
<protein>
    <submittedName>
        <fullName evidence="5">Glycerate kinase</fullName>
    </submittedName>
</protein>
<dbReference type="PIRSF" id="PIRSF006078">
    <property type="entry name" value="GlxK"/>
    <property type="match status" value="1"/>
</dbReference>
<dbReference type="InterPro" id="IPR018197">
    <property type="entry name" value="Glycerate_kinase_RE-like"/>
</dbReference>
<evidence type="ECO:0000256" key="2">
    <source>
        <dbReference type="ARBA" id="ARBA00022679"/>
    </source>
</evidence>
<name>A0A848KAK7_9NOCA</name>
<comment type="caution">
    <text evidence="5">The sequence shown here is derived from an EMBL/GenBank/DDBJ whole genome shotgun (WGS) entry which is preliminary data.</text>
</comment>
<keyword evidence="3 4" id="KW-0418">Kinase</keyword>
<organism evidence="5 6">
    <name type="scientific">Antrihabitans stalactiti</name>
    <dbReference type="NCBI Taxonomy" id="2584121"/>
    <lineage>
        <taxon>Bacteria</taxon>
        <taxon>Bacillati</taxon>
        <taxon>Actinomycetota</taxon>
        <taxon>Actinomycetes</taxon>
        <taxon>Mycobacteriales</taxon>
        <taxon>Nocardiaceae</taxon>
        <taxon>Antrihabitans</taxon>
    </lineage>
</organism>
<dbReference type="NCBIfam" id="TIGR00045">
    <property type="entry name" value="glycerate kinase"/>
    <property type="match status" value="1"/>
</dbReference>
<evidence type="ECO:0000313" key="5">
    <source>
        <dbReference type="EMBL" id="NMN95359.1"/>
    </source>
</evidence>
<evidence type="ECO:0000256" key="3">
    <source>
        <dbReference type="ARBA" id="ARBA00022777"/>
    </source>
</evidence>
<reference evidence="5 6" key="2">
    <citation type="submission" date="2020-06" db="EMBL/GenBank/DDBJ databases">
        <title>Antribacter stalactiti gen. nov., sp. nov., a new member of the family Nacardiaceae isolated from a cave.</title>
        <authorList>
            <person name="Kim I.S."/>
        </authorList>
    </citation>
    <scope>NUCLEOTIDE SEQUENCE [LARGE SCALE GENOMIC DNA]</scope>
    <source>
        <strain evidence="5 6">YC2-7</strain>
    </source>
</reference>
<dbReference type="InterPro" id="IPR004381">
    <property type="entry name" value="Glycerate_kinase"/>
</dbReference>
<dbReference type="Gene3D" id="3.40.50.10350">
    <property type="entry name" value="Glycerate kinase, domain 1"/>
    <property type="match status" value="1"/>
</dbReference>
<gene>
    <name evidence="5" type="ORF">FGL95_09985</name>
</gene>
<dbReference type="AlphaFoldDB" id="A0A848KAK7"/>
<dbReference type="PANTHER" id="PTHR21599">
    <property type="entry name" value="GLYCERATE KINASE"/>
    <property type="match status" value="1"/>
</dbReference>
<dbReference type="EMBL" id="VCQU01000003">
    <property type="protein sequence ID" value="NMN95359.1"/>
    <property type="molecule type" value="Genomic_DNA"/>
</dbReference>
<comment type="similarity">
    <text evidence="1 4">Belongs to the glycerate kinase type-1 family.</text>
</comment>
<evidence type="ECO:0000256" key="1">
    <source>
        <dbReference type="ARBA" id="ARBA00006284"/>
    </source>
</evidence>
<proteinExistence type="inferred from homology"/>
<dbReference type="Gene3D" id="3.90.1510.10">
    <property type="entry name" value="Glycerate kinase, domain 2"/>
    <property type="match status" value="1"/>
</dbReference>
<reference evidence="5 6" key="1">
    <citation type="submission" date="2019-05" db="EMBL/GenBank/DDBJ databases">
        <authorList>
            <person name="Lee S.D."/>
        </authorList>
    </citation>
    <scope>NUCLEOTIDE SEQUENCE [LARGE SCALE GENOMIC DNA]</scope>
    <source>
        <strain evidence="5 6">YC2-7</strain>
    </source>
</reference>
<dbReference type="GO" id="GO:0031388">
    <property type="term" value="P:organic acid phosphorylation"/>
    <property type="evidence" value="ECO:0007669"/>
    <property type="project" value="UniProtKB-UniRule"/>
</dbReference>
<dbReference type="PANTHER" id="PTHR21599:SF0">
    <property type="entry name" value="GLYCERATE KINASE"/>
    <property type="match status" value="1"/>
</dbReference>
<dbReference type="InterPro" id="IPR036129">
    <property type="entry name" value="Glycerate_kinase_sf"/>
</dbReference>
<evidence type="ECO:0000256" key="4">
    <source>
        <dbReference type="PIRNR" id="PIRNR006078"/>
    </source>
</evidence>
<dbReference type="RefSeq" id="WP_169586179.1">
    <property type="nucleotide sequence ID" value="NZ_VCQU01000003.1"/>
</dbReference>
<dbReference type="Proteomes" id="UP000535543">
    <property type="component" value="Unassembled WGS sequence"/>
</dbReference>
<keyword evidence="2 4" id="KW-0808">Transferase</keyword>